<dbReference type="EMBL" id="JXTC01000042">
    <property type="protein sequence ID" value="PON95856.1"/>
    <property type="molecule type" value="Genomic_DNA"/>
</dbReference>
<name>A0A2P5FDM5_TREOI</name>
<dbReference type="InParanoid" id="A0A2P5FDM5"/>
<dbReference type="OrthoDB" id="1932595at2759"/>
<organism evidence="1 2">
    <name type="scientific">Trema orientale</name>
    <name type="common">Charcoal tree</name>
    <name type="synonym">Celtis orientalis</name>
    <dbReference type="NCBI Taxonomy" id="63057"/>
    <lineage>
        <taxon>Eukaryota</taxon>
        <taxon>Viridiplantae</taxon>
        <taxon>Streptophyta</taxon>
        <taxon>Embryophyta</taxon>
        <taxon>Tracheophyta</taxon>
        <taxon>Spermatophyta</taxon>
        <taxon>Magnoliopsida</taxon>
        <taxon>eudicotyledons</taxon>
        <taxon>Gunneridae</taxon>
        <taxon>Pentapetalae</taxon>
        <taxon>rosids</taxon>
        <taxon>fabids</taxon>
        <taxon>Rosales</taxon>
        <taxon>Cannabaceae</taxon>
        <taxon>Trema</taxon>
    </lineage>
</organism>
<dbReference type="AlphaFoldDB" id="A0A2P5FDM5"/>
<reference evidence="2" key="1">
    <citation type="submission" date="2016-06" db="EMBL/GenBank/DDBJ databases">
        <title>Parallel loss of symbiosis genes in relatives of nitrogen-fixing non-legume Parasponia.</title>
        <authorList>
            <person name="Van Velzen R."/>
            <person name="Holmer R."/>
            <person name="Bu F."/>
            <person name="Rutten L."/>
            <person name="Van Zeijl A."/>
            <person name="Liu W."/>
            <person name="Santuari L."/>
            <person name="Cao Q."/>
            <person name="Sharma T."/>
            <person name="Shen D."/>
            <person name="Roswanjaya Y."/>
            <person name="Wardhani T."/>
            <person name="Kalhor M.S."/>
            <person name="Jansen J."/>
            <person name="Van den Hoogen J."/>
            <person name="Gungor B."/>
            <person name="Hartog M."/>
            <person name="Hontelez J."/>
            <person name="Verver J."/>
            <person name="Yang W.-C."/>
            <person name="Schijlen E."/>
            <person name="Repin R."/>
            <person name="Schilthuizen M."/>
            <person name="Schranz E."/>
            <person name="Heidstra R."/>
            <person name="Miyata K."/>
            <person name="Fedorova E."/>
            <person name="Kohlen W."/>
            <person name="Bisseling T."/>
            <person name="Smit S."/>
            <person name="Geurts R."/>
        </authorList>
    </citation>
    <scope>NUCLEOTIDE SEQUENCE [LARGE SCALE GENOMIC DNA]</scope>
    <source>
        <strain evidence="2">cv. RG33-2</strain>
    </source>
</reference>
<keyword evidence="2" id="KW-1185">Reference proteome</keyword>
<dbReference type="Proteomes" id="UP000237000">
    <property type="component" value="Unassembled WGS sequence"/>
</dbReference>
<accession>A0A2P5FDM5</accession>
<gene>
    <name evidence="1" type="ORF">TorRG33x02_083790</name>
</gene>
<evidence type="ECO:0000313" key="1">
    <source>
        <dbReference type="EMBL" id="PON95856.1"/>
    </source>
</evidence>
<protein>
    <submittedName>
        <fullName evidence="1">Uncharacterized protein</fullName>
    </submittedName>
</protein>
<evidence type="ECO:0000313" key="2">
    <source>
        <dbReference type="Proteomes" id="UP000237000"/>
    </source>
</evidence>
<comment type="caution">
    <text evidence="1">The sequence shown here is derived from an EMBL/GenBank/DDBJ whole genome shotgun (WGS) entry which is preliminary data.</text>
</comment>
<sequence>MCSPRPFKRDNSGVNIEMHNLSLTPERVDNTFHREVIEIRLPYNDAHVENIDPVDEIVDILQDFIGTRNTNDGENEDDMGDDMAMRLSVSGQQYDELFSEVEAELYPGCTSYSSLNFFGQTYAFESNV</sequence>
<proteinExistence type="predicted"/>